<keyword evidence="2" id="KW-1185">Reference proteome</keyword>
<comment type="caution">
    <text evidence="1">The sequence shown here is derived from an EMBL/GenBank/DDBJ whole genome shotgun (WGS) entry which is preliminary data.</text>
</comment>
<organism evidence="1 2">
    <name type="scientific">Brachionus plicatilis</name>
    <name type="common">Marine rotifer</name>
    <name type="synonym">Brachionus muelleri</name>
    <dbReference type="NCBI Taxonomy" id="10195"/>
    <lineage>
        <taxon>Eukaryota</taxon>
        <taxon>Metazoa</taxon>
        <taxon>Spiralia</taxon>
        <taxon>Gnathifera</taxon>
        <taxon>Rotifera</taxon>
        <taxon>Eurotatoria</taxon>
        <taxon>Monogononta</taxon>
        <taxon>Pseudotrocha</taxon>
        <taxon>Ploima</taxon>
        <taxon>Brachionidae</taxon>
        <taxon>Brachionus</taxon>
    </lineage>
</organism>
<gene>
    <name evidence="1" type="ORF">BpHYR1_006633</name>
</gene>
<dbReference type="Proteomes" id="UP000276133">
    <property type="component" value="Unassembled WGS sequence"/>
</dbReference>
<accession>A0A3M7SFJ3</accession>
<evidence type="ECO:0000313" key="1">
    <source>
        <dbReference type="EMBL" id="RNA34338.1"/>
    </source>
</evidence>
<name>A0A3M7SFJ3_BRAPC</name>
<evidence type="ECO:0000313" key="2">
    <source>
        <dbReference type="Proteomes" id="UP000276133"/>
    </source>
</evidence>
<dbReference type="EMBL" id="REGN01001496">
    <property type="protein sequence ID" value="RNA34338.1"/>
    <property type="molecule type" value="Genomic_DNA"/>
</dbReference>
<sequence>MEKQLYSRTNLLFIKSKIKQLMGKSNNKCESAFCLIFFKKKTLITINNLTKFVRLLEKSVPLLKISKKLNSTPIGLRATLSKF</sequence>
<reference evidence="1 2" key="1">
    <citation type="journal article" date="2018" name="Sci. Rep.">
        <title>Genomic signatures of local adaptation to the degree of environmental predictability in rotifers.</title>
        <authorList>
            <person name="Franch-Gras L."/>
            <person name="Hahn C."/>
            <person name="Garcia-Roger E.M."/>
            <person name="Carmona M.J."/>
            <person name="Serra M."/>
            <person name="Gomez A."/>
        </authorList>
    </citation>
    <scope>NUCLEOTIDE SEQUENCE [LARGE SCALE GENOMIC DNA]</scope>
    <source>
        <strain evidence="1">HYR1</strain>
    </source>
</reference>
<dbReference type="AlphaFoldDB" id="A0A3M7SFJ3"/>
<protein>
    <submittedName>
        <fullName evidence="1">Uncharacterized protein</fullName>
    </submittedName>
</protein>
<proteinExistence type="predicted"/>